<protein>
    <submittedName>
        <fullName evidence="2">Uncharacterized protein</fullName>
    </submittedName>
</protein>
<dbReference type="AlphaFoldDB" id="A0A8H3U197"/>
<evidence type="ECO:0000313" key="2">
    <source>
        <dbReference type="EMBL" id="KAE9961438.1"/>
    </source>
</evidence>
<keyword evidence="1" id="KW-0812">Transmembrane</keyword>
<dbReference type="EMBL" id="WNWQ01001542">
    <property type="protein sequence ID" value="KAE9961438.1"/>
    <property type="molecule type" value="Genomic_DNA"/>
</dbReference>
<feature type="transmembrane region" description="Helical" evidence="1">
    <location>
        <begin position="208"/>
        <end position="231"/>
    </location>
</feature>
<organism evidence="2 3">
    <name type="scientific">Venturia inaequalis</name>
    <name type="common">Apple scab fungus</name>
    <dbReference type="NCBI Taxonomy" id="5025"/>
    <lineage>
        <taxon>Eukaryota</taxon>
        <taxon>Fungi</taxon>
        <taxon>Dikarya</taxon>
        <taxon>Ascomycota</taxon>
        <taxon>Pezizomycotina</taxon>
        <taxon>Dothideomycetes</taxon>
        <taxon>Pleosporomycetidae</taxon>
        <taxon>Venturiales</taxon>
        <taxon>Venturiaceae</taxon>
        <taxon>Venturia</taxon>
    </lineage>
</organism>
<evidence type="ECO:0000256" key="1">
    <source>
        <dbReference type="SAM" id="Phobius"/>
    </source>
</evidence>
<name>A0A8H3U197_VENIN</name>
<comment type="caution">
    <text evidence="2">The sequence shown here is derived from an EMBL/GenBank/DDBJ whole genome shotgun (WGS) entry which is preliminary data.</text>
</comment>
<keyword evidence="1" id="KW-1133">Transmembrane helix</keyword>
<feature type="transmembrane region" description="Helical" evidence="1">
    <location>
        <begin position="243"/>
        <end position="264"/>
    </location>
</feature>
<dbReference type="Proteomes" id="UP000433883">
    <property type="component" value="Unassembled WGS sequence"/>
</dbReference>
<evidence type="ECO:0000313" key="3">
    <source>
        <dbReference type="Proteomes" id="UP000433883"/>
    </source>
</evidence>
<gene>
    <name evidence="2" type="ORF">BLS_002093</name>
</gene>
<accession>A0A8H3U197</accession>
<reference evidence="2 3" key="1">
    <citation type="submission" date="2019-11" db="EMBL/GenBank/DDBJ databases">
        <title>Venturia inaequalis Genome Resource.</title>
        <authorList>
            <person name="Lichtner F.J."/>
        </authorList>
    </citation>
    <scope>NUCLEOTIDE SEQUENCE [LARGE SCALE GENOMIC DNA]</scope>
    <source>
        <strain evidence="2">Bline_iso_100314</strain>
    </source>
</reference>
<sequence>MPPTYTQIKDSATAFILANNPSPTFTPQIPLLRSLVSPSFTITFGHAYFISQSPALQTALDFDGFMAHQLKMTPLLKKWEARVKECFVDVERGTAVVVTVDARAKVLPLKRQYQQVPVIGEEEIPKESAMDKCGQQPFIAESPKIEPSSRLEITEIHERDPNHSPTLTEANPAAKEKRFWQPFLDKLDYAIEGPSGREIVASTDISSYYSVSTALVAIIQLVFASLTIYHAHGDQILRYGHAAFGHTVAPYLVMSTVNLFGSLLTPN</sequence>
<proteinExistence type="predicted"/>
<keyword evidence="1" id="KW-0472">Membrane</keyword>